<feature type="domain" description="Xylanase inhibitor N-terminal" evidence="3">
    <location>
        <begin position="28"/>
        <end position="161"/>
    </location>
</feature>
<accession>A0A9Q1KZZ9</accession>
<organism evidence="4 5">
    <name type="scientific">Carnegiea gigantea</name>
    <dbReference type="NCBI Taxonomy" id="171969"/>
    <lineage>
        <taxon>Eukaryota</taxon>
        <taxon>Viridiplantae</taxon>
        <taxon>Streptophyta</taxon>
        <taxon>Embryophyta</taxon>
        <taxon>Tracheophyta</taxon>
        <taxon>Spermatophyta</taxon>
        <taxon>Magnoliopsida</taxon>
        <taxon>eudicotyledons</taxon>
        <taxon>Gunneridae</taxon>
        <taxon>Pentapetalae</taxon>
        <taxon>Caryophyllales</taxon>
        <taxon>Cactineae</taxon>
        <taxon>Cactaceae</taxon>
        <taxon>Cactoideae</taxon>
        <taxon>Echinocereeae</taxon>
        <taxon>Carnegiea</taxon>
    </lineage>
</organism>
<dbReference type="InterPro" id="IPR021109">
    <property type="entry name" value="Peptidase_aspartic_dom_sf"/>
</dbReference>
<dbReference type="Pfam" id="PF14543">
    <property type="entry name" value="TAXi_N"/>
    <property type="match status" value="1"/>
</dbReference>
<evidence type="ECO:0008006" key="6">
    <source>
        <dbReference type="Google" id="ProtNLM"/>
    </source>
</evidence>
<protein>
    <recommendedName>
        <fullName evidence="6">Xylanase inhibitor N-terminal domain-containing protein</fullName>
    </recommendedName>
</protein>
<dbReference type="GO" id="GO:0004190">
    <property type="term" value="F:aspartic-type endopeptidase activity"/>
    <property type="evidence" value="ECO:0007669"/>
    <property type="project" value="InterPro"/>
</dbReference>
<name>A0A9Q1KZZ9_9CARY</name>
<dbReference type="AlphaFoldDB" id="A0A9Q1KZZ9"/>
<dbReference type="PANTHER" id="PTHR47965">
    <property type="entry name" value="ASPARTYL PROTEASE-RELATED"/>
    <property type="match status" value="1"/>
</dbReference>
<dbReference type="Pfam" id="PF14541">
    <property type="entry name" value="TAXi_C"/>
    <property type="match status" value="1"/>
</dbReference>
<dbReference type="InterPro" id="IPR032861">
    <property type="entry name" value="TAXi_N"/>
</dbReference>
<comment type="caution">
    <text evidence="4">The sequence shown here is derived from an EMBL/GenBank/DDBJ whole genome shotgun (WGS) entry which is preliminary data.</text>
</comment>
<sequence length="307" mass="32966">MHSILLANSSCHYNELALTLEAAYDDLDYKSTTFRPIPCGSTKCSAYSGSGCVGCNAKPSPSCTNNTCGADGYTPWSDALYSSGLIHDKIFLYTHSKNLSKVLQYPMSGFPFACADKGPLKGMSPNAKGILTLANVNITFHSVVSKTSKVPHKLALCLRTTDTLINKGLHGALYVGGGPYYMSKESHRDFSKSLVTTPLVVNPKSTTPISGESDKSVKYFINVKAPEVGGTPLKIDSSLLTINKNGVGGTKLSTLDPYTILHRNIYKALVDVFTAKAKAMNIWYMANTTSGPRVPTIDFVLNGQNAS</sequence>
<dbReference type="EMBL" id="JAKOGI010000006">
    <property type="protein sequence ID" value="KAJ8451998.1"/>
    <property type="molecule type" value="Genomic_DNA"/>
</dbReference>
<dbReference type="Gene3D" id="2.40.70.10">
    <property type="entry name" value="Acid Proteases"/>
    <property type="match status" value="2"/>
</dbReference>
<keyword evidence="5" id="KW-1185">Reference proteome</keyword>
<dbReference type="InterPro" id="IPR001461">
    <property type="entry name" value="Aspartic_peptidase_A1"/>
</dbReference>
<reference evidence="4" key="1">
    <citation type="submission" date="2022-04" db="EMBL/GenBank/DDBJ databases">
        <title>Carnegiea gigantea Genome sequencing and assembly v2.</title>
        <authorList>
            <person name="Copetti D."/>
            <person name="Sanderson M.J."/>
            <person name="Burquez A."/>
            <person name="Wojciechowski M.F."/>
        </authorList>
    </citation>
    <scope>NUCLEOTIDE SEQUENCE</scope>
    <source>
        <strain evidence="4">SGP5-SGP5p</strain>
        <tissue evidence="4">Aerial part</tissue>
    </source>
</reference>
<evidence type="ECO:0000313" key="4">
    <source>
        <dbReference type="EMBL" id="KAJ8451998.1"/>
    </source>
</evidence>
<gene>
    <name evidence="4" type="ORF">Cgig2_016579</name>
</gene>
<dbReference type="InterPro" id="IPR032799">
    <property type="entry name" value="TAXi_C"/>
</dbReference>
<evidence type="ECO:0000256" key="1">
    <source>
        <dbReference type="ARBA" id="ARBA00007447"/>
    </source>
</evidence>
<dbReference type="GO" id="GO:0006508">
    <property type="term" value="P:proteolysis"/>
    <property type="evidence" value="ECO:0007669"/>
    <property type="project" value="InterPro"/>
</dbReference>
<evidence type="ECO:0000259" key="2">
    <source>
        <dbReference type="Pfam" id="PF14541"/>
    </source>
</evidence>
<evidence type="ECO:0000313" key="5">
    <source>
        <dbReference type="Proteomes" id="UP001153076"/>
    </source>
</evidence>
<comment type="similarity">
    <text evidence="1">Belongs to the peptidase A1 family.</text>
</comment>
<dbReference type="OrthoDB" id="1882431at2759"/>
<dbReference type="Proteomes" id="UP001153076">
    <property type="component" value="Unassembled WGS sequence"/>
</dbReference>
<dbReference type="PANTHER" id="PTHR47965:SF68">
    <property type="entry name" value="BASIC 7S GLOBULIN-LIKE"/>
    <property type="match status" value="1"/>
</dbReference>
<feature type="domain" description="Xylanase inhibitor C-terminal" evidence="2">
    <location>
        <begin position="218"/>
        <end position="303"/>
    </location>
</feature>
<dbReference type="SUPFAM" id="SSF50630">
    <property type="entry name" value="Acid proteases"/>
    <property type="match status" value="1"/>
</dbReference>
<evidence type="ECO:0000259" key="3">
    <source>
        <dbReference type="Pfam" id="PF14543"/>
    </source>
</evidence>
<proteinExistence type="inferred from homology"/>